<keyword evidence="3" id="KW-1185">Reference proteome</keyword>
<gene>
    <name evidence="2" type="ORF">GPA27_13920</name>
</gene>
<feature type="chain" id="PRO_5045303166" evidence="1">
    <location>
        <begin position="22"/>
        <end position="126"/>
    </location>
</feature>
<dbReference type="Proteomes" id="UP000634522">
    <property type="component" value="Unassembled WGS sequence"/>
</dbReference>
<reference evidence="2 3" key="1">
    <citation type="submission" date="2019-12" db="EMBL/GenBank/DDBJ databases">
        <title>Comparative genomics gives insights into the taxonomy of the Azoarcus-Aromatoleum group and reveals separate origins of nif in the plant-associated Azoarcus and non-plant-associated Aromatoleum sub-groups.</title>
        <authorList>
            <person name="Lafos M."/>
            <person name="Maluk M."/>
            <person name="Batista M."/>
            <person name="Junghare M."/>
            <person name="Carmona M."/>
            <person name="Faoro H."/>
            <person name="Cruz L.M."/>
            <person name="Battistoni F."/>
            <person name="De Souza E."/>
            <person name="Pedrosa F."/>
            <person name="Chen W.-M."/>
            <person name="Poole P.S."/>
            <person name="Dixon R.A."/>
            <person name="James E.K."/>
        </authorList>
    </citation>
    <scope>NUCLEOTIDE SEQUENCE [LARGE SCALE GENOMIC DNA]</scope>
    <source>
        <strain evidence="2 3">T</strain>
    </source>
</reference>
<comment type="caution">
    <text evidence="2">The sequence shown here is derived from an EMBL/GenBank/DDBJ whole genome shotgun (WGS) entry which is preliminary data.</text>
</comment>
<keyword evidence="1" id="KW-0732">Signal</keyword>
<proteinExistence type="predicted"/>
<feature type="signal peptide" evidence="1">
    <location>
        <begin position="1"/>
        <end position="21"/>
    </location>
</feature>
<organism evidence="2 3">
    <name type="scientific">Aromatoleum toluolicum</name>
    <dbReference type="NCBI Taxonomy" id="90060"/>
    <lineage>
        <taxon>Bacteria</taxon>
        <taxon>Pseudomonadati</taxon>
        <taxon>Pseudomonadota</taxon>
        <taxon>Betaproteobacteria</taxon>
        <taxon>Rhodocyclales</taxon>
        <taxon>Rhodocyclaceae</taxon>
        <taxon>Aromatoleum</taxon>
    </lineage>
</organism>
<dbReference type="RefSeq" id="WP_169141229.1">
    <property type="nucleotide sequence ID" value="NZ_WTVS01000027.1"/>
</dbReference>
<dbReference type="EMBL" id="WTVS01000027">
    <property type="protein sequence ID" value="NMF98481.1"/>
    <property type="molecule type" value="Genomic_DNA"/>
</dbReference>
<evidence type="ECO:0000313" key="3">
    <source>
        <dbReference type="Proteomes" id="UP000634522"/>
    </source>
</evidence>
<evidence type="ECO:0000256" key="1">
    <source>
        <dbReference type="SAM" id="SignalP"/>
    </source>
</evidence>
<protein>
    <submittedName>
        <fullName evidence="2">Uncharacterized protein</fullName>
    </submittedName>
</protein>
<accession>A0ABX1NGU3</accession>
<name>A0ABX1NGU3_9RHOO</name>
<evidence type="ECO:0000313" key="2">
    <source>
        <dbReference type="EMBL" id="NMF98481.1"/>
    </source>
</evidence>
<sequence length="126" mass="12483">MKALQTLVAVAAILSASAVFAGAGHDLRPKHGGVAAEAGGVVFELVATSDALTLHVDDHGQKIDTAGASGKVTLLAGADKKEAILSPAGDNKLEAKGAYKLASGTKAVAVVTLPGKSPATARFAIK</sequence>